<protein>
    <submittedName>
        <fullName evidence="1">Uncharacterized protein</fullName>
    </submittedName>
</protein>
<reference evidence="1 2" key="1">
    <citation type="submission" date="2015-01" db="EMBL/GenBank/DDBJ databases">
        <title>Genome of allotetraploid Gossypium barbadense reveals genomic plasticity and fiber elongation in cotton evolution.</title>
        <authorList>
            <person name="Chen X."/>
            <person name="Liu X."/>
            <person name="Zhao B."/>
            <person name="Zheng H."/>
            <person name="Hu Y."/>
            <person name="Lu G."/>
            <person name="Yang C."/>
            <person name="Chen J."/>
            <person name="Shan C."/>
            <person name="Zhang L."/>
            <person name="Zhou Y."/>
            <person name="Wang L."/>
            <person name="Guo W."/>
            <person name="Bai Y."/>
            <person name="Ruan J."/>
            <person name="Shangguan X."/>
            <person name="Mao Y."/>
            <person name="Jiang J."/>
            <person name="Zhu Y."/>
            <person name="Lei J."/>
            <person name="Kang H."/>
            <person name="Chen S."/>
            <person name="He X."/>
            <person name="Wang R."/>
            <person name="Wang Y."/>
            <person name="Chen J."/>
            <person name="Wang L."/>
            <person name="Yu S."/>
            <person name="Wang B."/>
            <person name="Wei J."/>
            <person name="Song S."/>
            <person name="Lu X."/>
            <person name="Gao Z."/>
            <person name="Gu W."/>
            <person name="Deng X."/>
            <person name="Ma D."/>
            <person name="Wang S."/>
            <person name="Liang W."/>
            <person name="Fang L."/>
            <person name="Cai C."/>
            <person name="Zhu X."/>
            <person name="Zhou B."/>
            <person name="Zhang Y."/>
            <person name="Chen Z."/>
            <person name="Xu S."/>
            <person name="Zhu R."/>
            <person name="Wang S."/>
            <person name="Zhang T."/>
            <person name="Zhao G."/>
        </authorList>
    </citation>
    <scope>NUCLEOTIDE SEQUENCE [LARGE SCALE GENOMIC DNA]</scope>
    <source>
        <strain evidence="2">cv. Xinhai21</strain>
        <tissue evidence="1">Leaf</tissue>
    </source>
</reference>
<sequence length="127" mass="14304">MVREVLSWLKSEGYSHVILEAWTQVPKPIIRTGLYQISLYEPKYLVSSVRQDLLTKSEDVPGVKGPVPLLGVNWSELRDVGNFVIHSNGSMGKLVENEDARTIVSPTSRKDNLDIFFPNYIETNNGT</sequence>
<gene>
    <name evidence="1" type="ORF">GOBAR_AA39464</name>
</gene>
<evidence type="ECO:0000313" key="2">
    <source>
        <dbReference type="Proteomes" id="UP000239757"/>
    </source>
</evidence>
<organism evidence="1 2">
    <name type="scientific">Gossypium barbadense</name>
    <name type="common">Sea Island cotton</name>
    <name type="synonym">Hibiscus barbadensis</name>
    <dbReference type="NCBI Taxonomy" id="3634"/>
    <lineage>
        <taxon>Eukaryota</taxon>
        <taxon>Viridiplantae</taxon>
        <taxon>Streptophyta</taxon>
        <taxon>Embryophyta</taxon>
        <taxon>Tracheophyta</taxon>
        <taxon>Spermatophyta</taxon>
        <taxon>Magnoliopsida</taxon>
        <taxon>eudicotyledons</taxon>
        <taxon>Gunneridae</taxon>
        <taxon>Pentapetalae</taxon>
        <taxon>rosids</taxon>
        <taxon>malvids</taxon>
        <taxon>Malvales</taxon>
        <taxon>Malvaceae</taxon>
        <taxon>Malvoideae</taxon>
        <taxon>Gossypium</taxon>
    </lineage>
</organism>
<dbReference type="AlphaFoldDB" id="A0A2P5VR30"/>
<name>A0A2P5VR30_GOSBA</name>
<dbReference type="EMBL" id="KZ671414">
    <property type="protein sequence ID" value="PPR81250.1"/>
    <property type="molecule type" value="Genomic_DNA"/>
</dbReference>
<dbReference type="Proteomes" id="UP000239757">
    <property type="component" value="Unassembled WGS sequence"/>
</dbReference>
<proteinExistence type="predicted"/>
<evidence type="ECO:0000313" key="1">
    <source>
        <dbReference type="EMBL" id="PPR81250.1"/>
    </source>
</evidence>
<accession>A0A2P5VR30</accession>